<dbReference type="GO" id="GO:0031267">
    <property type="term" value="F:small GTPase binding"/>
    <property type="evidence" value="ECO:0007669"/>
    <property type="project" value="InterPro"/>
</dbReference>
<dbReference type="Proteomes" id="UP000694569">
    <property type="component" value="Unplaced"/>
</dbReference>
<gene>
    <name evidence="5" type="primary">XPO5</name>
</gene>
<feature type="domain" description="Importin N-terminal" evidence="2">
    <location>
        <begin position="67"/>
        <end position="128"/>
    </location>
</feature>
<dbReference type="InterPro" id="IPR013598">
    <property type="entry name" value="Exportin-1/Importin-b-like"/>
</dbReference>
<dbReference type="InterPro" id="IPR011989">
    <property type="entry name" value="ARM-like"/>
</dbReference>
<protein>
    <submittedName>
        <fullName evidence="5">Exportin 5</fullName>
    </submittedName>
</protein>
<dbReference type="PANTHER" id="PTHR11223:SF3">
    <property type="entry name" value="EXPORTIN-5"/>
    <property type="match status" value="1"/>
</dbReference>
<name>A0A8C5MSG4_9ANUR</name>
<dbReference type="GO" id="GO:0005049">
    <property type="term" value="F:nuclear export signal receptor activity"/>
    <property type="evidence" value="ECO:0007669"/>
    <property type="project" value="InterPro"/>
</dbReference>
<reference evidence="5" key="2">
    <citation type="submission" date="2025-09" db="UniProtKB">
        <authorList>
            <consortium name="Ensembl"/>
        </authorList>
    </citation>
    <scope>IDENTIFICATION</scope>
</reference>
<dbReference type="Pfam" id="PF19273">
    <property type="entry name" value="Exportin-5"/>
    <property type="match status" value="1"/>
</dbReference>
<dbReference type="Pfam" id="PF08389">
    <property type="entry name" value="Xpo1"/>
    <property type="match status" value="1"/>
</dbReference>
<evidence type="ECO:0000256" key="1">
    <source>
        <dbReference type="ARBA" id="ARBA00009466"/>
    </source>
</evidence>
<dbReference type="Gene3D" id="1.25.10.10">
    <property type="entry name" value="Leucine-rich Repeat Variant"/>
    <property type="match status" value="1"/>
</dbReference>
<dbReference type="GO" id="GO:0006405">
    <property type="term" value="P:RNA export from nucleus"/>
    <property type="evidence" value="ECO:0007669"/>
    <property type="project" value="TreeGrafter"/>
</dbReference>
<dbReference type="InterPro" id="IPR001494">
    <property type="entry name" value="Importin-beta_N"/>
</dbReference>
<dbReference type="InterPro" id="IPR045065">
    <property type="entry name" value="XPO1/5"/>
</dbReference>
<dbReference type="SUPFAM" id="SSF48371">
    <property type="entry name" value="ARM repeat"/>
    <property type="match status" value="1"/>
</dbReference>
<dbReference type="InterPro" id="IPR045478">
    <property type="entry name" value="Exportin-5_C"/>
</dbReference>
<dbReference type="GO" id="GO:0003723">
    <property type="term" value="F:RNA binding"/>
    <property type="evidence" value="ECO:0007669"/>
    <property type="project" value="TreeGrafter"/>
</dbReference>
<dbReference type="PANTHER" id="PTHR11223">
    <property type="entry name" value="EXPORTIN 1/5"/>
    <property type="match status" value="1"/>
</dbReference>
<dbReference type="GO" id="GO:0005634">
    <property type="term" value="C:nucleus"/>
    <property type="evidence" value="ECO:0007669"/>
    <property type="project" value="TreeGrafter"/>
</dbReference>
<evidence type="ECO:0000259" key="2">
    <source>
        <dbReference type="Pfam" id="PF03810"/>
    </source>
</evidence>
<evidence type="ECO:0000259" key="3">
    <source>
        <dbReference type="Pfam" id="PF08389"/>
    </source>
</evidence>
<comment type="similarity">
    <text evidence="1">Belongs to the exportin family.</text>
</comment>
<reference evidence="5" key="1">
    <citation type="submission" date="2025-08" db="UniProtKB">
        <authorList>
            <consortium name="Ensembl"/>
        </authorList>
    </citation>
    <scope>IDENTIFICATION</scope>
</reference>
<feature type="domain" description="Exportin-1/Importin-beta-like" evidence="3">
    <location>
        <begin position="141"/>
        <end position="299"/>
    </location>
</feature>
<sequence>MRGSGAAIPIRRCGTIVAAAVHCSDARDVATAVEESYLVGDAHRDCEELRVANDQKRHQAELNVQFCEDFKENCAVCVPCGLRLAEKVQLPVVRHFGLQVLEHVIKFRWNDMSGEDKLCLKDSVMGLISNGMHPVLEEGAHIKNVFARIVVEMIKREWPQNWPDMLSELDALTKKGEVQTELVMFILLRLAEDVVTFQSLPPQRRRDIHSTMTQSMDKLFAFMLGILQESVTQYQLQKNYPAQTGQGLCRVAVAALNTLAGYIDWVPITHIVADNCKLLEMLCLLLGEPELQVEAAECLLIAVSRKGRLEDRAPLTILFGDSAMNCILGAAQMADVEGLVEKWYVFLKRLCQVLCALGNQICAVTVVTDPQATAPENFGKYLDALLAFTRHPSLFLRNSTLLTWGSLFRHELLSKDPQMLATVPRFMQIAMNNIVKVGFPSKNDNPSCEYSRLDYDSDEDFSGAYSSFRAWMGNILKAACLLDPLTGFHMARNWLNFLLTATKKPESQSNPHPGNGPGGPLSPEHTQWDAMTFFCECVIRASFSALCQEERHIAEGTKLLQAILTYETKDPVVLSSVLTNLSSCFPFIRYMSSYMPVVFSKLLAAVTFQASFSKDLQTRAMKNVRRHACCSLIKICGNYPELCLPHYELLYTQIKQLLEEEWALGQLEKCAVIEALVLVCNQLKDFQKQKSFLAEFMDSSVSIWLSEEVQRAISSPDALLSYVGLVAPATIDTEEDSFRMNRTRLSFCSCVTLRILIRAHWPSDLDEAKAGGFLYGFTATGSAMYRHPCSESLLKQLDSVFALVRTLDGLYRPDILTKMGDLSKALDIMEADRKCILGLMPQMSDPTELPVHKSLQERLQGFFCTLYENCYQILGECGPNLQQDFYSIPDLVPHLLESLFTNMDNVPDFRLRTMLRAFVKPFILFCPSEKYGTTVIPILGPLLNYLQQRLSKKWLYVNQRELVSEEENSECQEVLEDQLVRLLSRELMDLIISCCLTKKTPSSHASGDAVNAVQIEAEDEEMMATETAAPASLELTELGRFLMSNEDMSLVLLVTVYSPLVWKDTAACQKAALMLCWPLLKQVVSSSFPPDAAVCVFSNVLRGLQTHGQHDGCLAALLHLAFQTYEALRPQFPVLRTVMEQIPEIQIPALDQFDSKLLAPKQKMAFKKRKDHFKRLVSGCIGKPLGEQFRKEVHIRNLPALFQKKSKPQLETDPILETCEGSLPALFKP</sequence>
<dbReference type="AlphaFoldDB" id="A0A8C5MSG4"/>
<dbReference type="GO" id="GO:0005737">
    <property type="term" value="C:cytoplasm"/>
    <property type="evidence" value="ECO:0007669"/>
    <property type="project" value="TreeGrafter"/>
</dbReference>
<keyword evidence="6" id="KW-1185">Reference proteome</keyword>
<proteinExistence type="inferred from homology"/>
<dbReference type="GO" id="GO:0042565">
    <property type="term" value="C:RNA nuclear export complex"/>
    <property type="evidence" value="ECO:0007669"/>
    <property type="project" value="TreeGrafter"/>
</dbReference>
<evidence type="ECO:0000313" key="6">
    <source>
        <dbReference type="Proteomes" id="UP000694569"/>
    </source>
</evidence>
<evidence type="ECO:0000259" key="4">
    <source>
        <dbReference type="Pfam" id="PF19273"/>
    </source>
</evidence>
<organism evidence="5 6">
    <name type="scientific">Leptobrachium leishanense</name>
    <name type="common">Leishan spiny toad</name>
    <dbReference type="NCBI Taxonomy" id="445787"/>
    <lineage>
        <taxon>Eukaryota</taxon>
        <taxon>Metazoa</taxon>
        <taxon>Chordata</taxon>
        <taxon>Craniata</taxon>
        <taxon>Vertebrata</taxon>
        <taxon>Euteleostomi</taxon>
        <taxon>Amphibia</taxon>
        <taxon>Batrachia</taxon>
        <taxon>Anura</taxon>
        <taxon>Pelobatoidea</taxon>
        <taxon>Megophryidae</taxon>
        <taxon>Leptobrachium</taxon>
    </lineage>
</organism>
<accession>A0A8C5MSG4</accession>
<dbReference type="OrthoDB" id="2215036at2759"/>
<feature type="domain" description="Exportin-5 C-terminal" evidence="4">
    <location>
        <begin position="341"/>
        <end position="1187"/>
    </location>
</feature>
<dbReference type="GO" id="GO:0006611">
    <property type="term" value="P:protein export from nucleus"/>
    <property type="evidence" value="ECO:0007669"/>
    <property type="project" value="InterPro"/>
</dbReference>
<evidence type="ECO:0000313" key="5">
    <source>
        <dbReference type="Ensembl" id="ENSLLEP00000019026.1"/>
    </source>
</evidence>
<dbReference type="InterPro" id="IPR016024">
    <property type="entry name" value="ARM-type_fold"/>
</dbReference>
<dbReference type="GeneTree" id="ENSGT00940000153408"/>
<dbReference type="Pfam" id="PF03810">
    <property type="entry name" value="IBN_N"/>
    <property type="match status" value="1"/>
</dbReference>
<dbReference type="Ensembl" id="ENSLLET00000019775.1">
    <property type="protein sequence ID" value="ENSLLEP00000019026.1"/>
    <property type="gene ID" value="ENSLLEG00000012066.1"/>
</dbReference>